<proteinExistence type="predicted"/>
<dbReference type="AlphaFoldDB" id="A0A4Z1DNU2"/>
<name>A0A4Z1DNU2_STRGP</name>
<dbReference type="RefSeq" id="WP_135789486.1">
    <property type="nucleotide sequence ID" value="NZ_BNBQ01000006.1"/>
</dbReference>
<gene>
    <name evidence="2" type="ORF">E5082_01555</name>
</gene>
<comment type="caution">
    <text evidence="2">The sequence shown here is derived from an EMBL/GenBank/DDBJ whole genome shotgun (WGS) entry which is preliminary data.</text>
</comment>
<sequence length="78" mass="8746">MILTLHDLHALESWTKQVFHKWSKCMKSDGYNFEAPLDAPGDDARFNGLSGRGGDGGERRFQEKEGILKKVAVLVRGE</sequence>
<reference evidence="2 3" key="1">
    <citation type="submission" date="2019-04" db="EMBL/GenBank/DDBJ databases">
        <title>Streptomyces sp. nov. Bv016 isolated from bark of Buahinia variegata.</title>
        <authorList>
            <person name="Kanchanasin P."/>
            <person name="Tanasupawat S."/>
            <person name="Yuki M."/>
            <person name="Kudo T."/>
        </authorList>
    </citation>
    <scope>NUCLEOTIDE SEQUENCE [LARGE SCALE GENOMIC DNA]</scope>
    <source>
        <strain evidence="2 3">JCM 4765</strain>
    </source>
</reference>
<evidence type="ECO:0000313" key="3">
    <source>
        <dbReference type="Proteomes" id="UP000298513"/>
    </source>
</evidence>
<evidence type="ECO:0000256" key="1">
    <source>
        <dbReference type="SAM" id="MobiDB-lite"/>
    </source>
</evidence>
<organism evidence="2 3">
    <name type="scientific">Streptomyces griseoluteus</name>
    <dbReference type="NCBI Taxonomy" id="29306"/>
    <lineage>
        <taxon>Bacteria</taxon>
        <taxon>Bacillati</taxon>
        <taxon>Actinomycetota</taxon>
        <taxon>Actinomycetes</taxon>
        <taxon>Kitasatosporales</taxon>
        <taxon>Streptomycetaceae</taxon>
        <taxon>Streptomyces</taxon>
    </lineage>
</organism>
<evidence type="ECO:0000313" key="2">
    <source>
        <dbReference type="EMBL" id="TGN87135.1"/>
    </source>
</evidence>
<feature type="region of interest" description="Disordered" evidence="1">
    <location>
        <begin position="39"/>
        <end position="60"/>
    </location>
</feature>
<dbReference type="EMBL" id="SRRU01000001">
    <property type="protein sequence ID" value="TGN87135.1"/>
    <property type="molecule type" value="Genomic_DNA"/>
</dbReference>
<keyword evidence="3" id="KW-1185">Reference proteome</keyword>
<dbReference type="Proteomes" id="UP000298513">
    <property type="component" value="Unassembled WGS sequence"/>
</dbReference>
<dbReference type="GeneID" id="91532155"/>
<accession>A0A4Z1DNU2</accession>
<protein>
    <submittedName>
        <fullName evidence="2">Uncharacterized protein</fullName>
    </submittedName>
</protein>